<evidence type="ECO:0000313" key="2">
    <source>
        <dbReference type="Proteomes" id="UP001221757"/>
    </source>
</evidence>
<dbReference type="AlphaFoldDB" id="A0AAD7DXI4"/>
<organism evidence="1 2">
    <name type="scientific">Mycena rosella</name>
    <name type="common">Pink bonnet</name>
    <name type="synonym">Agaricus rosellus</name>
    <dbReference type="NCBI Taxonomy" id="1033263"/>
    <lineage>
        <taxon>Eukaryota</taxon>
        <taxon>Fungi</taxon>
        <taxon>Dikarya</taxon>
        <taxon>Basidiomycota</taxon>
        <taxon>Agaricomycotina</taxon>
        <taxon>Agaricomycetes</taxon>
        <taxon>Agaricomycetidae</taxon>
        <taxon>Agaricales</taxon>
        <taxon>Marasmiineae</taxon>
        <taxon>Mycenaceae</taxon>
        <taxon>Mycena</taxon>
    </lineage>
</organism>
<dbReference type="EMBL" id="JARKIE010000017">
    <property type="protein sequence ID" value="KAJ7701573.1"/>
    <property type="molecule type" value="Genomic_DNA"/>
</dbReference>
<comment type="caution">
    <text evidence="1">The sequence shown here is derived from an EMBL/GenBank/DDBJ whole genome shotgun (WGS) entry which is preliminary data.</text>
</comment>
<name>A0AAD7DXI4_MYCRO</name>
<reference evidence="1" key="1">
    <citation type="submission" date="2023-03" db="EMBL/GenBank/DDBJ databases">
        <title>Massive genome expansion in bonnet fungi (Mycena s.s.) driven by repeated elements and novel gene families across ecological guilds.</title>
        <authorList>
            <consortium name="Lawrence Berkeley National Laboratory"/>
            <person name="Harder C.B."/>
            <person name="Miyauchi S."/>
            <person name="Viragh M."/>
            <person name="Kuo A."/>
            <person name="Thoen E."/>
            <person name="Andreopoulos B."/>
            <person name="Lu D."/>
            <person name="Skrede I."/>
            <person name="Drula E."/>
            <person name="Henrissat B."/>
            <person name="Morin E."/>
            <person name="Kohler A."/>
            <person name="Barry K."/>
            <person name="LaButti K."/>
            <person name="Morin E."/>
            <person name="Salamov A."/>
            <person name="Lipzen A."/>
            <person name="Mereny Z."/>
            <person name="Hegedus B."/>
            <person name="Baldrian P."/>
            <person name="Stursova M."/>
            <person name="Weitz H."/>
            <person name="Taylor A."/>
            <person name="Grigoriev I.V."/>
            <person name="Nagy L.G."/>
            <person name="Martin F."/>
            <person name="Kauserud H."/>
        </authorList>
    </citation>
    <scope>NUCLEOTIDE SEQUENCE</scope>
    <source>
        <strain evidence="1">CBHHK067</strain>
    </source>
</reference>
<dbReference type="Proteomes" id="UP001221757">
    <property type="component" value="Unassembled WGS sequence"/>
</dbReference>
<gene>
    <name evidence="1" type="ORF">B0H17DRAFT_1195350</name>
</gene>
<protein>
    <submittedName>
        <fullName evidence="1">Uncharacterized protein</fullName>
    </submittedName>
</protein>
<keyword evidence="2" id="KW-1185">Reference proteome</keyword>
<accession>A0AAD7DXI4</accession>
<sequence>MFTPKPDKYDSLDPKLDDLLDAPPSYETAIASAKNRAVKQGPAPLFPSSPKKSNAVQKSVWNRVHNGINSLLRSTQDRVVEEVRNTVSALICDVVWGQTIAVNFFPSCAAHSIDFPALLQQAYIGGHTPLYWVIVKRPADEPASAETPPLIRALLAYSAPLKREIMMDICRCLDTADQWLIQRLQRSPELLQALVVPPDKLTVRSTARHNPSFTVDFELAQFRKRIRAVPPMSLYLTSHARIWKISFLIAKKWDHPLIDGQWHMRLSLCADSPAAAVSVTYIMADQDVPDEPVKLELTGTLSINHREWDRIHIALPDAMQDPHSPFLTADGTLRGSLTIQMTRKRPGAKK</sequence>
<proteinExistence type="predicted"/>
<evidence type="ECO:0000313" key="1">
    <source>
        <dbReference type="EMBL" id="KAJ7701573.1"/>
    </source>
</evidence>